<dbReference type="Proteomes" id="UP000002384">
    <property type="component" value="Chromosome"/>
</dbReference>
<evidence type="ECO:0000256" key="7">
    <source>
        <dbReference type="SAM" id="Phobius"/>
    </source>
</evidence>
<feature type="domain" description="Mechanosensitive ion channel transmembrane helices 2/3" evidence="10">
    <location>
        <begin position="227"/>
        <end position="267"/>
    </location>
</feature>
<dbReference type="SUPFAM" id="SSF82689">
    <property type="entry name" value="Mechanosensitive channel protein MscS (YggB), C-terminal domain"/>
    <property type="match status" value="1"/>
</dbReference>
<feature type="transmembrane region" description="Helical" evidence="7">
    <location>
        <begin position="181"/>
        <end position="202"/>
    </location>
</feature>
<dbReference type="SUPFAM" id="SSF50182">
    <property type="entry name" value="Sm-like ribonucleoproteins"/>
    <property type="match status" value="1"/>
</dbReference>
<evidence type="ECO:0000256" key="4">
    <source>
        <dbReference type="ARBA" id="ARBA00022692"/>
    </source>
</evidence>
<evidence type="ECO:0000256" key="2">
    <source>
        <dbReference type="ARBA" id="ARBA00008017"/>
    </source>
</evidence>
<dbReference type="InterPro" id="IPR010920">
    <property type="entry name" value="LSM_dom_sf"/>
</dbReference>
<feature type="domain" description="Mechanosensitive ion channel MscS C-terminal" evidence="9">
    <location>
        <begin position="345"/>
        <end position="429"/>
    </location>
</feature>
<dbReference type="InterPro" id="IPR023408">
    <property type="entry name" value="MscS_beta-dom_sf"/>
</dbReference>
<sequence>MLIENSLPTLSDVITKQILFLNRSDVQRQLLAITFSLVISWFLSKWFWRWLQITFPKATAFSWGDARLPPRQYLAMLIQKLDFPLISLIILNLSQIVFIALDYTKGLLITAIKLIWFYLFYRFFLASLYGTFPIAIVRDYHYRLLAPLGFLFIIGTIINLYNNLEQLSQISPFKLFNTPVTLGNIFFLIAGLYFWIVVVILLEKLILNVLRPRNQIDLGSLEASLLLIRYFLIALGIVVILGYIGVDGTALAAITGGLSVGIGFGLQQVVNNFLSGFILLFERLLKPGDIISIENQVCEVKKLGIRATTVKMATDNSEKIIPNQKFIISDLTTYTGSDRLVSCSIVIGVGYNSKPKQVMELLLQVADAHPQVLKNPAPLVFFLNFGDSSLNFELKFWMNWLNDINRRKQIISDLSCLILETFSKHKIEIPFPQIDIHIDQIRSQ</sequence>
<comment type="subcellular location">
    <subcellularLocation>
        <location evidence="1">Cell membrane</location>
        <topology evidence="1">Multi-pass membrane protein</topology>
    </subcellularLocation>
</comment>
<dbReference type="Pfam" id="PF00924">
    <property type="entry name" value="MS_channel_2nd"/>
    <property type="match status" value="1"/>
</dbReference>
<feature type="transmembrane region" description="Helical" evidence="7">
    <location>
        <begin position="107"/>
        <end position="132"/>
    </location>
</feature>
<dbReference type="HOGENOM" id="CLU_037945_9_3_3"/>
<dbReference type="InterPro" id="IPR052702">
    <property type="entry name" value="MscS-like_channel"/>
</dbReference>
<keyword evidence="12" id="KW-1185">Reference proteome</keyword>
<dbReference type="Pfam" id="PF21082">
    <property type="entry name" value="MS_channel_3rd"/>
    <property type="match status" value="1"/>
</dbReference>
<evidence type="ECO:0000256" key="3">
    <source>
        <dbReference type="ARBA" id="ARBA00022475"/>
    </source>
</evidence>
<dbReference type="Gene3D" id="3.30.70.100">
    <property type="match status" value="1"/>
</dbReference>
<keyword evidence="6 7" id="KW-0472">Membrane</keyword>
<dbReference type="InterPro" id="IPR011066">
    <property type="entry name" value="MscS_channel_C_sf"/>
</dbReference>
<dbReference type="GO" id="GO:0005886">
    <property type="term" value="C:plasma membrane"/>
    <property type="evidence" value="ECO:0007669"/>
    <property type="project" value="UniProtKB-SubCell"/>
</dbReference>
<keyword evidence="4 7" id="KW-0812">Transmembrane</keyword>
<gene>
    <name evidence="11" type="ordered locus">PCC7424_3826</name>
</gene>
<feature type="transmembrane region" description="Helical" evidence="7">
    <location>
        <begin position="81"/>
        <end position="101"/>
    </location>
</feature>
<evidence type="ECO:0000313" key="12">
    <source>
        <dbReference type="Proteomes" id="UP000002384"/>
    </source>
</evidence>
<dbReference type="InterPro" id="IPR006685">
    <property type="entry name" value="MscS_channel_2nd"/>
</dbReference>
<dbReference type="STRING" id="65393.PCC7424_3826"/>
<feature type="domain" description="Mechanosensitive ion channel MscS" evidence="8">
    <location>
        <begin position="269"/>
        <end position="330"/>
    </location>
</feature>
<reference evidence="12" key="1">
    <citation type="journal article" date="2011" name="MBio">
        <title>Novel metabolic attributes of the genus Cyanothece, comprising a group of unicellular nitrogen-fixing Cyanobacteria.</title>
        <authorList>
            <person name="Bandyopadhyay A."/>
            <person name="Elvitigala T."/>
            <person name="Welsh E."/>
            <person name="Stockel J."/>
            <person name="Liberton M."/>
            <person name="Min H."/>
            <person name="Sherman L.A."/>
            <person name="Pakrasi H.B."/>
        </authorList>
    </citation>
    <scope>NUCLEOTIDE SEQUENCE [LARGE SCALE GENOMIC DNA]</scope>
    <source>
        <strain evidence="12">PCC 7424</strain>
    </source>
</reference>
<dbReference type="PANTHER" id="PTHR30347:SF1">
    <property type="entry name" value="MECHANOSENSITIVE CHANNEL MSCK"/>
    <property type="match status" value="1"/>
</dbReference>
<keyword evidence="5 7" id="KW-1133">Transmembrane helix</keyword>
<accession>B7KJC3</accession>
<feature type="transmembrane region" description="Helical" evidence="7">
    <location>
        <begin position="250"/>
        <end position="281"/>
    </location>
</feature>
<organism evidence="11 12">
    <name type="scientific">Gloeothece citriformis (strain PCC 7424)</name>
    <name type="common">Cyanothece sp. (strain PCC 7424)</name>
    <dbReference type="NCBI Taxonomy" id="65393"/>
    <lineage>
        <taxon>Bacteria</taxon>
        <taxon>Bacillati</taxon>
        <taxon>Cyanobacteriota</taxon>
        <taxon>Cyanophyceae</taxon>
        <taxon>Oscillatoriophycideae</taxon>
        <taxon>Chroococcales</taxon>
        <taxon>Aphanothecaceae</taxon>
        <taxon>Gloeothece</taxon>
        <taxon>Gloeothece citriformis</taxon>
    </lineage>
</organism>
<keyword evidence="3" id="KW-1003">Cell membrane</keyword>
<feature type="transmembrane region" description="Helical" evidence="7">
    <location>
        <begin position="30"/>
        <end position="48"/>
    </location>
</feature>
<dbReference type="Gene3D" id="2.30.30.60">
    <property type="match status" value="1"/>
</dbReference>
<feature type="transmembrane region" description="Helical" evidence="7">
    <location>
        <begin position="144"/>
        <end position="161"/>
    </location>
</feature>
<protein>
    <submittedName>
        <fullName evidence="11">MscS Mechanosensitive ion channel</fullName>
    </submittedName>
</protein>
<dbReference type="InterPro" id="IPR011014">
    <property type="entry name" value="MscS_channel_TM-2"/>
</dbReference>
<dbReference type="OrthoDB" id="9809206at2"/>
<evidence type="ECO:0000256" key="5">
    <source>
        <dbReference type="ARBA" id="ARBA00022989"/>
    </source>
</evidence>
<dbReference type="KEGG" id="cyc:PCC7424_3826"/>
<name>B7KJC3_GLOC7</name>
<evidence type="ECO:0000313" key="11">
    <source>
        <dbReference type="EMBL" id="ACK72207.1"/>
    </source>
</evidence>
<comment type="similarity">
    <text evidence="2">Belongs to the MscS (TC 1.A.23) family.</text>
</comment>
<dbReference type="InterPro" id="IPR049278">
    <property type="entry name" value="MS_channel_C"/>
</dbReference>
<proteinExistence type="inferred from homology"/>
<dbReference type="PANTHER" id="PTHR30347">
    <property type="entry name" value="POTASSIUM CHANNEL RELATED"/>
    <property type="match status" value="1"/>
</dbReference>
<dbReference type="eggNOG" id="COG3264">
    <property type="taxonomic scope" value="Bacteria"/>
</dbReference>
<dbReference type="Gene3D" id="1.10.287.1260">
    <property type="match status" value="1"/>
</dbReference>
<evidence type="ECO:0000259" key="10">
    <source>
        <dbReference type="Pfam" id="PF21088"/>
    </source>
</evidence>
<evidence type="ECO:0000256" key="6">
    <source>
        <dbReference type="ARBA" id="ARBA00023136"/>
    </source>
</evidence>
<dbReference type="Pfam" id="PF21088">
    <property type="entry name" value="MS_channel_1st"/>
    <property type="match status" value="1"/>
</dbReference>
<evidence type="ECO:0000256" key="1">
    <source>
        <dbReference type="ARBA" id="ARBA00004651"/>
    </source>
</evidence>
<dbReference type="GO" id="GO:0055085">
    <property type="term" value="P:transmembrane transport"/>
    <property type="evidence" value="ECO:0007669"/>
    <property type="project" value="InterPro"/>
</dbReference>
<evidence type="ECO:0000259" key="9">
    <source>
        <dbReference type="Pfam" id="PF21082"/>
    </source>
</evidence>
<dbReference type="SUPFAM" id="SSF82861">
    <property type="entry name" value="Mechanosensitive channel protein MscS (YggB), transmembrane region"/>
    <property type="match status" value="1"/>
</dbReference>
<dbReference type="AlphaFoldDB" id="B7KJC3"/>
<dbReference type="EMBL" id="CP001291">
    <property type="protein sequence ID" value="ACK72207.1"/>
    <property type="molecule type" value="Genomic_DNA"/>
</dbReference>
<evidence type="ECO:0000259" key="8">
    <source>
        <dbReference type="Pfam" id="PF00924"/>
    </source>
</evidence>
<feature type="transmembrane region" description="Helical" evidence="7">
    <location>
        <begin position="223"/>
        <end position="244"/>
    </location>
</feature>
<dbReference type="InterPro" id="IPR049142">
    <property type="entry name" value="MS_channel_1st"/>
</dbReference>